<dbReference type="EMBL" id="JAVXUP010000198">
    <property type="protein sequence ID" value="KAK3034500.1"/>
    <property type="molecule type" value="Genomic_DNA"/>
</dbReference>
<evidence type="ECO:0000313" key="1">
    <source>
        <dbReference type="EMBL" id="KAK3034500.1"/>
    </source>
</evidence>
<evidence type="ECO:0008006" key="3">
    <source>
        <dbReference type="Google" id="ProtNLM"/>
    </source>
</evidence>
<dbReference type="Pfam" id="PF03133">
    <property type="entry name" value="TTL"/>
    <property type="match status" value="1"/>
</dbReference>
<dbReference type="InterPro" id="IPR027749">
    <property type="entry name" value="TTLL12"/>
</dbReference>
<dbReference type="Proteomes" id="UP001188597">
    <property type="component" value="Unassembled WGS sequence"/>
</dbReference>
<name>A0AA89BAF7_9ASTE</name>
<reference evidence="1" key="1">
    <citation type="submission" date="2022-12" db="EMBL/GenBank/DDBJ databases">
        <title>Draft genome assemblies for two species of Escallonia (Escalloniales).</title>
        <authorList>
            <person name="Chanderbali A."/>
            <person name="Dervinis C."/>
            <person name="Anghel I."/>
            <person name="Soltis D."/>
            <person name="Soltis P."/>
            <person name="Zapata F."/>
        </authorList>
    </citation>
    <scope>NUCLEOTIDE SEQUENCE</scope>
    <source>
        <strain evidence="1">UCBG64.0493</strain>
        <tissue evidence="1">Leaf</tissue>
    </source>
</reference>
<sequence>MKSLTTSSLLRMDRGVLRVYTDIPSVEELLTHPEFSITTDPKGADIIWTCMQVDEEMRISAGLSDKQYINQLPFEACLVMKHHLAETAHGSPEWFQPTYNLETNLTQVIGDYYVRERDGLDNLWILKPWNMARIIDTTVTGNLSAIIRLMETGPKICQKYIERPALFKGKKFDLRYIVLVRSINPLEIFLTDIFWVRLAPNEYSLDKHSFFEYETHFTVMSYRGRLNNVKTPEFVKEFEQEHQVKWLDIHLRVRKIIRSVFESAAAVHPEMHSPTSRAMYGVDVMLDSSFRPKLLEVTYCPDCTRACKYDTEAVSCSRRRRRRKKCQRLRLL</sequence>
<evidence type="ECO:0000313" key="2">
    <source>
        <dbReference type="Proteomes" id="UP001188597"/>
    </source>
</evidence>
<keyword evidence="2" id="KW-1185">Reference proteome</keyword>
<dbReference type="Gene3D" id="3.30.470.20">
    <property type="entry name" value="ATP-grasp fold, B domain"/>
    <property type="match status" value="1"/>
</dbReference>
<dbReference type="PROSITE" id="PS51221">
    <property type="entry name" value="TTL"/>
    <property type="match status" value="1"/>
</dbReference>
<accession>A0AA89BAF7</accession>
<dbReference type="InterPro" id="IPR004344">
    <property type="entry name" value="TTL/TTLL_fam"/>
</dbReference>
<dbReference type="GO" id="GO:0005737">
    <property type="term" value="C:cytoplasm"/>
    <property type="evidence" value="ECO:0007669"/>
    <property type="project" value="TreeGrafter"/>
</dbReference>
<comment type="caution">
    <text evidence="1">The sequence shown here is derived from an EMBL/GenBank/DDBJ whole genome shotgun (WGS) entry which is preliminary data.</text>
</comment>
<dbReference type="PANTHER" id="PTHR46088">
    <property type="entry name" value="TUBULIN--TYROSINE LIGASE-LIKE PROTEIN 12"/>
    <property type="match status" value="1"/>
</dbReference>
<dbReference type="AlphaFoldDB" id="A0AA89BAF7"/>
<dbReference type="FunFam" id="3.30.470.20:FF:000128">
    <property type="entry name" value="Tubulin--tyrosine ligase-like protein 12"/>
    <property type="match status" value="1"/>
</dbReference>
<proteinExistence type="predicted"/>
<dbReference type="PANTHER" id="PTHR46088:SF1">
    <property type="entry name" value="TUBULIN--TYROSINE LIGASE-LIKE PROTEIN 12"/>
    <property type="match status" value="1"/>
</dbReference>
<organism evidence="1 2">
    <name type="scientific">Escallonia herrerae</name>
    <dbReference type="NCBI Taxonomy" id="1293975"/>
    <lineage>
        <taxon>Eukaryota</taxon>
        <taxon>Viridiplantae</taxon>
        <taxon>Streptophyta</taxon>
        <taxon>Embryophyta</taxon>
        <taxon>Tracheophyta</taxon>
        <taxon>Spermatophyta</taxon>
        <taxon>Magnoliopsida</taxon>
        <taxon>eudicotyledons</taxon>
        <taxon>Gunneridae</taxon>
        <taxon>Pentapetalae</taxon>
        <taxon>asterids</taxon>
        <taxon>campanulids</taxon>
        <taxon>Escalloniales</taxon>
        <taxon>Escalloniaceae</taxon>
        <taxon>Escallonia</taxon>
    </lineage>
</organism>
<gene>
    <name evidence="1" type="ORF">RJ639_032489</name>
</gene>
<protein>
    <recommendedName>
        <fullName evidence="3">Tubulin-tyrosine ligase</fullName>
    </recommendedName>
</protein>
<dbReference type="SMR" id="A0AA89BAF7"/>